<dbReference type="AlphaFoldDB" id="A0A0E9RYP7"/>
<reference evidence="1" key="1">
    <citation type="submission" date="2014-11" db="EMBL/GenBank/DDBJ databases">
        <authorList>
            <person name="Amaro Gonzalez C."/>
        </authorList>
    </citation>
    <scope>NUCLEOTIDE SEQUENCE</scope>
</reference>
<dbReference type="EMBL" id="GBXM01075077">
    <property type="protein sequence ID" value="JAH33500.1"/>
    <property type="molecule type" value="Transcribed_RNA"/>
</dbReference>
<evidence type="ECO:0000313" key="1">
    <source>
        <dbReference type="EMBL" id="JAH33500.1"/>
    </source>
</evidence>
<accession>A0A0E9RYP7</accession>
<name>A0A0E9RYP7_ANGAN</name>
<protein>
    <submittedName>
        <fullName evidence="1">Uncharacterized protein</fullName>
    </submittedName>
</protein>
<reference evidence="1" key="2">
    <citation type="journal article" date="2015" name="Fish Shellfish Immunol.">
        <title>Early steps in the European eel (Anguilla anguilla)-Vibrio vulnificus interaction in the gills: Role of the RtxA13 toxin.</title>
        <authorList>
            <person name="Callol A."/>
            <person name="Pajuelo D."/>
            <person name="Ebbesson L."/>
            <person name="Teles M."/>
            <person name="MacKenzie S."/>
            <person name="Amaro C."/>
        </authorList>
    </citation>
    <scope>NUCLEOTIDE SEQUENCE</scope>
</reference>
<sequence length="41" mass="4707">MQIYINAKGKQNKTESNKVIYIMVSKVNQNGTVHPNIFQNN</sequence>
<organism evidence="1">
    <name type="scientific">Anguilla anguilla</name>
    <name type="common">European freshwater eel</name>
    <name type="synonym">Muraena anguilla</name>
    <dbReference type="NCBI Taxonomy" id="7936"/>
    <lineage>
        <taxon>Eukaryota</taxon>
        <taxon>Metazoa</taxon>
        <taxon>Chordata</taxon>
        <taxon>Craniata</taxon>
        <taxon>Vertebrata</taxon>
        <taxon>Euteleostomi</taxon>
        <taxon>Actinopterygii</taxon>
        <taxon>Neopterygii</taxon>
        <taxon>Teleostei</taxon>
        <taxon>Anguilliformes</taxon>
        <taxon>Anguillidae</taxon>
        <taxon>Anguilla</taxon>
    </lineage>
</organism>
<proteinExistence type="predicted"/>